<gene>
    <name evidence="3" type="ORF">HDF16_000686</name>
</gene>
<name>A0A7W7ZA57_9BACT</name>
<accession>A0A7W7ZA57</accession>
<feature type="domain" description="PKD" evidence="2">
    <location>
        <begin position="440"/>
        <end position="476"/>
    </location>
</feature>
<dbReference type="InterPro" id="IPR035986">
    <property type="entry name" value="PKD_dom_sf"/>
</dbReference>
<evidence type="ECO:0000313" key="3">
    <source>
        <dbReference type="EMBL" id="MBB5056017.1"/>
    </source>
</evidence>
<dbReference type="PROSITE" id="PS50093">
    <property type="entry name" value="PKD"/>
    <property type="match status" value="1"/>
</dbReference>
<evidence type="ECO:0000256" key="1">
    <source>
        <dbReference type="ARBA" id="ARBA00022801"/>
    </source>
</evidence>
<dbReference type="InterPro" id="IPR011050">
    <property type="entry name" value="Pectin_lyase_fold/virulence"/>
</dbReference>
<dbReference type="GO" id="GO:0016787">
    <property type="term" value="F:hydrolase activity"/>
    <property type="evidence" value="ECO:0007669"/>
    <property type="project" value="UniProtKB-KW"/>
</dbReference>
<dbReference type="InterPro" id="IPR013783">
    <property type="entry name" value="Ig-like_fold"/>
</dbReference>
<dbReference type="SUPFAM" id="SSF49299">
    <property type="entry name" value="PKD domain"/>
    <property type="match status" value="1"/>
</dbReference>
<sequence length="649" mass="70101">MSLNGRSTNVLHAATGYYLLNFDASGAVKVSVTADDPHFWDGGVEIQPMRLGIRPVRHGATISFTMTGSSKLTITRPGDHFADAEILFLFANPIDHSGITSATPHVRYYGPGVHHEDIDASAGDTIYLAGGAVVFGSLNIWQVDDVRVLGTGTIIYDGPQDPHSDTGWIHKKNWHCIVMDEAHNIEVDGITCITRSRSWQIQMKDSRHIGIFNIKAIGGNPNDANQDGIDWLGGGDTTISHGFFRASDDVFALQGNWDGYDLALMRHPGNDVTNITIEDTIASTSISNTIRVAWPQKTFNSAHFHMSNVDVIHTGYGGCKVPFAFFELWADPEGAGSHTDYRFRDIRLEDWYSLFNIDQPNPGVRDVAFKDIWAMDGPAMVAPILKGDVSGVTLSGATGQGFDGATIDVAGGASRPVIESASIKAHFIYTAGLIRPKQLVTFTADDSATETRHFEWFFGDGTRGKGHTIRHSFPDAEGTLLDGSGRFRVLLHVIDGHGSQSQQGWSSQPVVIAQARPLSASGGLAASPDGAEIFDRILHVPADGGYTFTLLTSLESTMSIDGRAVHSPKARPQVCGSEGDSVQPMRLSAALTAGDHSLRIERKRGIENAQTPPGPISDQPLLLWEGPGIDRQVIPASAYSKVLVSSNQE</sequence>
<reference evidence="3 4" key="1">
    <citation type="submission" date="2020-08" db="EMBL/GenBank/DDBJ databases">
        <title>Genomic Encyclopedia of Type Strains, Phase IV (KMG-V): Genome sequencing to study the core and pangenomes of soil and plant-associated prokaryotes.</title>
        <authorList>
            <person name="Whitman W."/>
        </authorList>
    </citation>
    <scope>NUCLEOTIDE SEQUENCE [LARGE SCALE GENOMIC DNA]</scope>
    <source>
        <strain evidence="3 4">M8UP14</strain>
    </source>
</reference>
<dbReference type="AlphaFoldDB" id="A0A7W7ZA57"/>
<dbReference type="SUPFAM" id="SSF51126">
    <property type="entry name" value="Pectin lyase-like"/>
    <property type="match status" value="1"/>
</dbReference>
<dbReference type="Proteomes" id="UP000540989">
    <property type="component" value="Unassembled WGS sequence"/>
</dbReference>
<evidence type="ECO:0000259" key="2">
    <source>
        <dbReference type="PROSITE" id="PS50093"/>
    </source>
</evidence>
<comment type="caution">
    <text evidence="3">The sequence shown here is derived from an EMBL/GenBank/DDBJ whole genome shotgun (WGS) entry which is preliminary data.</text>
</comment>
<keyword evidence="1" id="KW-0378">Hydrolase</keyword>
<dbReference type="InterPro" id="IPR002464">
    <property type="entry name" value="DNA/RNA_helicase_DEAH_CS"/>
</dbReference>
<dbReference type="EMBL" id="JACHIP010000001">
    <property type="protein sequence ID" value="MBB5056017.1"/>
    <property type="molecule type" value="Genomic_DNA"/>
</dbReference>
<proteinExistence type="predicted"/>
<dbReference type="Gene3D" id="2.60.40.10">
    <property type="entry name" value="Immunoglobulins"/>
    <property type="match status" value="1"/>
</dbReference>
<dbReference type="InterPro" id="IPR000601">
    <property type="entry name" value="PKD_dom"/>
</dbReference>
<keyword evidence="4" id="KW-1185">Reference proteome</keyword>
<dbReference type="PROSITE" id="PS00690">
    <property type="entry name" value="DEAH_ATP_HELICASE"/>
    <property type="match status" value="1"/>
</dbReference>
<dbReference type="InterPro" id="IPR012334">
    <property type="entry name" value="Pectin_lyas_fold"/>
</dbReference>
<protein>
    <recommendedName>
        <fullName evidence="2">PKD domain-containing protein</fullName>
    </recommendedName>
</protein>
<organism evidence="3 4">
    <name type="scientific">Granulicella aggregans</name>
    <dbReference type="NCBI Taxonomy" id="474949"/>
    <lineage>
        <taxon>Bacteria</taxon>
        <taxon>Pseudomonadati</taxon>
        <taxon>Acidobacteriota</taxon>
        <taxon>Terriglobia</taxon>
        <taxon>Terriglobales</taxon>
        <taxon>Acidobacteriaceae</taxon>
        <taxon>Granulicella</taxon>
    </lineage>
</organism>
<dbReference type="Gene3D" id="2.160.20.10">
    <property type="entry name" value="Single-stranded right-handed beta-helix, Pectin lyase-like"/>
    <property type="match status" value="1"/>
</dbReference>
<evidence type="ECO:0000313" key="4">
    <source>
        <dbReference type="Proteomes" id="UP000540989"/>
    </source>
</evidence>